<name>A0A2H0BE04_9BACT</name>
<dbReference type="InterPro" id="IPR005247">
    <property type="entry name" value="YbhB_YbcL/LppC-like"/>
</dbReference>
<dbReference type="EMBL" id="PCST01000009">
    <property type="protein sequence ID" value="PIP55905.1"/>
    <property type="molecule type" value="Genomic_DNA"/>
</dbReference>
<dbReference type="Pfam" id="PF01161">
    <property type="entry name" value="PBP"/>
    <property type="match status" value="1"/>
</dbReference>
<dbReference type="Proteomes" id="UP000229794">
    <property type="component" value="Unassembled WGS sequence"/>
</dbReference>
<dbReference type="SUPFAM" id="SSF49777">
    <property type="entry name" value="PEBP-like"/>
    <property type="match status" value="1"/>
</dbReference>
<protein>
    <submittedName>
        <fullName evidence="1">YbhB/YbcL family Raf kinase inhibitor-like protein</fullName>
    </submittedName>
</protein>
<evidence type="ECO:0000313" key="1">
    <source>
        <dbReference type="EMBL" id="PIP55905.1"/>
    </source>
</evidence>
<dbReference type="Gene3D" id="3.90.280.10">
    <property type="entry name" value="PEBP-like"/>
    <property type="match status" value="1"/>
</dbReference>
<evidence type="ECO:0000313" key="2">
    <source>
        <dbReference type="Proteomes" id="UP000229794"/>
    </source>
</evidence>
<accession>A0A2H0BE04</accession>
<dbReference type="PANTHER" id="PTHR30289">
    <property type="entry name" value="UNCHARACTERIZED PROTEIN YBCL-RELATED"/>
    <property type="match status" value="1"/>
</dbReference>
<proteinExistence type="predicted"/>
<dbReference type="InterPro" id="IPR036610">
    <property type="entry name" value="PEBP-like_sf"/>
</dbReference>
<organism evidence="1 2">
    <name type="scientific">Candidatus Zambryskibacteria bacterium CG22_combo_CG10-13_8_21_14_all_42_17</name>
    <dbReference type="NCBI Taxonomy" id="1975118"/>
    <lineage>
        <taxon>Bacteria</taxon>
        <taxon>Candidatus Zambryskiibacteriota</taxon>
    </lineage>
</organism>
<reference evidence="1 2" key="1">
    <citation type="submission" date="2017-09" db="EMBL/GenBank/DDBJ databases">
        <title>Depth-based differentiation of microbial function through sediment-hosted aquifers and enrichment of novel symbionts in the deep terrestrial subsurface.</title>
        <authorList>
            <person name="Probst A.J."/>
            <person name="Ladd B."/>
            <person name="Jarett J.K."/>
            <person name="Geller-Mcgrath D.E."/>
            <person name="Sieber C.M."/>
            <person name="Emerson J.B."/>
            <person name="Anantharaman K."/>
            <person name="Thomas B.C."/>
            <person name="Malmstrom R."/>
            <person name="Stieglmeier M."/>
            <person name="Klingl A."/>
            <person name="Woyke T."/>
            <person name="Ryan C.M."/>
            <person name="Banfield J.F."/>
        </authorList>
    </citation>
    <scope>NUCLEOTIDE SEQUENCE [LARGE SCALE GENOMIC DNA]</scope>
    <source>
        <strain evidence="1">CG22_combo_CG10-13_8_21_14_all_42_17</strain>
    </source>
</reference>
<dbReference type="NCBIfam" id="TIGR00481">
    <property type="entry name" value="YbhB/YbcL family Raf kinase inhibitor-like protein"/>
    <property type="match status" value="1"/>
</dbReference>
<sequence length="161" mass="18108">MKLESPAFADGEFIGSKYTCDEINISPPLKISGVPIEAKSLVLIMDDPDVPRVLRPDGVFDHWVVYNIPSTTTNFLEGKFEGVVGNNGKGEAKYTGPCPPTQYQPTTHRYFFRLYATDIPTLNFIKVPTKQEVLTAIEGHIIDEIELMGRYDRLKTIQEND</sequence>
<gene>
    <name evidence="1" type="ORF">COX06_00705</name>
</gene>
<dbReference type="InterPro" id="IPR008914">
    <property type="entry name" value="PEBP"/>
</dbReference>
<dbReference type="PANTHER" id="PTHR30289:SF1">
    <property type="entry name" value="PEBP (PHOSPHATIDYLETHANOLAMINE-BINDING PROTEIN) FAMILY PROTEIN"/>
    <property type="match status" value="1"/>
</dbReference>
<dbReference type="AlphaFoldDB" id="A0A2H0BE04"/>
<comment type="caution">
    <text evidence="1">The sequence shown here is derived from an EMBL/GenBank/DDBJ whole genome shotgun (WGS) entry which is preliminary data.</text>
</comment>
<dbReference type="CDD" id="cd00865">
    <property type="entry name" value="PEBP_bact_arch"/>
    <property type="match status" value="1"/>
</dbReference>